<dbReference type="Pfam" id="PF08241">
    <property type="entry name" value="Methyltransf_11"/>
    <property type="match status" value="1"/>
</dbReference>
<evidence type="ECO:0000259" key="1">
    <source>
        <dbReference type="Pfam" id="PF08241"/>
    </source>
</evidence>
<dbReference type="InterPro" id="IPR013216">
    <property type="entry name" value="Methyltransf_11"/>
</dbReference>
<dbReference type="GO" id="GO:0008757">
    <property type="term" value="F:S-adenosylmethionine-dependent methyltransferase activity"/>
    <property type="evidence" value="ECO:0007669"/>
    <property type="project" value="InterPro"/>
</dbReference>
<dbReference type="CDD" id="cd02440">
    <property type="entry name" value="AdoMet_MTases"/>
    <property type="match status" value="1"/>
</dbReference>
<proteinExistence type="predicted"/>
<sequence length="279" mass="30568">MATEEQYTAVRNQWDAMSAFFHDNLQSNTLALANQLASLSKAYTADSVLELGAGCGGSAAARALLMRPGAKHVVSDIAEKMVAYCKELAEDMPEGRKFEARVLNAEDTGLDSDSFDTIIANLVLHLTPSADTLLKEGVRLLKKGGRFAASFWGDESKSPMFTLVPDSIKEMGINMAERGFCPPYNRYAFGSDLEAVKRRCIEAGFSKVFTYGCPMNLDYVTGEDFAEAQFNQPQVKKVLTFLSEEEAEKLKPIVIRKANELLSTGTLISSYATMLLAVK</sequence>
<dbReference type="AlphaFoldDB" id="A0A7S3LWH6"/>
<protein>
    <recommendedName>
        <fullName evidence="1">Methyltransferase type 11 domain-containing protein</fullName>
    </recommendedName>
</protein>
<evidence type="ECO:0000313" key="2">
    <source>
        <dbReference type="EMBL" id="CAE0268306.1"/>
    </source>
</evidence>
<dbReference type="InterPro" id="IPR050508">
    <property type="entry name" value="Methyltransf_Superfamily"/>
</dbReference>
<name>A0A7S3LWH6_9EUKA</name>
<dbReference type="SUPFAM" id="SSF53335">
    <property type="entry name" value="S-adenosyl-L-methionine-dependent methyltransferases"/>
    <property type="match status" value="1"/>
</dbReference>
<organism evidence="2">
    <name type="scientific">Palpitomonas bilix</name>
    <dbReference type="NCBI Taxonomy" id="652834"/>
    <lineage>
        <taxon>Eukaryota</taxon>
        <taxon>Eukaryota incertae sedis</taxon>
    </lineage>
</organism>
<feature type="domain" description="Methyltransferase type 11" evidence="1">
    <location>
        <begin position="52"/>
        <end position="148"/>
    </location>
</feature>
<dbReference type="PANTHER" id="PTHR42912">
    <property type="entry name" value="METHYLTRANSFERASE"/>
    <property type="match status" value="1"/>
</dbReference>
<dbReference type="InterPro" id="IPR029063">
    <property type="entry name" value="SAM-dependent_MTases_sf"/>
</dbReference>
<gene>
    <name evidence="2" type="ORF">PBIL07802_LOCUS30656</name>
</gene>
<dbReference type="EMBL" id="HBIB01046628">
    <property type="protein sequence ID" value="CAE0268306.1"/>
    <property type="molecule type" value="Transcribed_RNA"/>
</dbReference>
<dbReference type="Gene3D" id="3.40.50.150">
    <property type="entry name" value="Vaccinia Virus protein VP39"/>
    <property type="match status" value="1"/>
</dbReference>
<reference evidence="2" key="1">
    <citation type="submission" date="2021-01" db="EMBL/GenBank/DDBJ databases">
        <authorList>
            <person name="Corre E."/>
            <person name="Pelletier E."/>
            <person name="Niang G."/>
            <person name="Scheremetjew M."/>
            <person name="Finn R."/>
            <person name="Kale V."/>
            <person name="Holt S."/>
            <person name="Cochrane G."/>
            <person name="Meng A."/>
            <person name="Brown T."/>
            <person name="Cohen L."/>
        </authorList>
    </citation>
    <scope>NUCLEOTIDE SEQUENCE</scope>
    <source>
        <strain evidence="2">NIES-2562</strain>
    </source>
</reference>
<accession>A0A7S3LWH6</accession>